<keyword evidence="3" id="KW-1185">Reference proteome</keyword>
<name>W0JQ89_9EURY</name>
<protein>
    <submittedName>
        <fullName evidence="2">Uncharacterized protein</fullName>
    </submittedName>
</protein>
<evidence type="ECO:0000256" key="1">
    <source>
        <dbReference type="SAM" id="MobiDB-lite"/>
    </source>
</evidence>
<dbReference type="HOGENOM" id="CLU_3003031_0_0_2"/>
<evidence type="ECO:0000313" key="3">
    <source>
        <dbReference type="Proteomes" id="UP000019024"/>
    </source>
</evidence>
<reference evidence="2 3" key="1">
    <citation type="submission" date="2014-01" db="EMBL/GenBank/DDBJ databases">
        <authorList>
            <consortium name="DOE Joint Genome Institute"/>
            <person name="Anderson I."/>
            <person name="Huntemann M."/>
            <person name="Han J."/>
            <person name="Chen A."/>
            <person name="Kyrpides N."/>
            <person name="Mavromatis K."/>
            <person name="Markowitz V."/>
            <person name="Palaniappan K."/>
            <person name="Ivanova N."/>
            <person name="Schaumberg A."/>
            <person name="Pati A."/>
            <person name="Liolios K."/>
            <person name="Nordberg H.P."/>
            <person name="Cantor M.N."/>
            <person name="Hua S.X."/>
            <person name="Woyke T."/>
        </authorList>
    </citation>
    <scope>NUCLEOTIDE SEQUENCE [LARGE SCALE GENOMIC DNA]</scope>
    <source>
        <strain evidence="2 3">XH-48</strain>
    </source>
</reference>
<proteinExistence type="predicted"/>
<dbReference type="EMBL" id="CP007055">
    <property type="protein sequence ID" value="AHG00886.1"/>
    <property type="molecule type" value="Genomic_DNA"/>
</dbReference>
<gene>
    <name evidence="2" type="ORF">HALLA_11250</name>
</gene>
<feature type="region of interest" description="Disordered" evidence="1">
    <location>
        <begin position="1"/>
        <end position="24"/>
    </location>
</feature>
<dbReference type="KEGG" id="hlr:HALLA_11250"/>
<evidence type="ECO:0000313" key="2">
    <source>
        <dbReference type="EMBL" id="AHG00886.1"/>
    </source>
</evidence>
<dbReference type="AlphaFoldDB" id="W0JQ89"/>
<organism evidence="2 3">
    <name type="scientific">Halostagnicola larsenii XH-48</name>
    <dbReference type="NCBI Taxonomy" id="797299"/>
    <lineage>
        <taxon>Archaea</taxon>
        <taxon>Methanobacteriati</taxon>
        <taxon>Methanobacteriota</taxon>
        <taxon>Stenosarchaea group</taxon>
        <taxon>Halobacteria</taxon>
        <taxon>Halobacteriales</taxon>
        <taxon>Natrialbaceae</taxon>
        <taxon>Halostagnicola</taxon>
    </lineage>
</organism>
<dbReference type="Proteomes" id="UP000019024">
    <property type="component" value="Chromosome"/>
</dbReference>
<sequence length="56" mass="6476">MDQYGFPRLETRRRLEPSGRSSHWPFERDALETTLVGLICGPEPEHSIRQPPCIGR</sequence>
<dbReference type="STRING" id="797299.HALLA_11250"/>
<accession>W0JQ89</accession>